<reference evidence="3" key="1">
    <citation type="journal article" date="2014" name="Front. Microbiol.">
        <title>High frequency of phylogenetically diverse reductive dehalogenase-homologous genes in deep subseafloor sedimentary metagenomes.</title>
        <authorList>
            <person name="Kawai M."/>
            <person name="Futagami T."/>
            <person name="Toyoda A."/>
            <person name="Takaki Y."/>
            <person name="Nishi S."/>
            <person name="Hori S."/>
            <person name="Arai W."/>
            <person name="Tsubouchi T."/>
            <person name="Morono Y."/>
            <person name="Uchiyama I."/>
            <person name="Ito T."/>
            <person name="Fujiyama A."/>
            <person name="Inagaki F."/>
            <person name="Takami H."/>
        </authorList>
    </citation>
    <scope>NUCLEOTIDE SEQUENCE</scope>
    <source>
        <strain evidence="3">Expedition CK06-06</strain>
    </source>
</reference>
<dbReference type="InterPro" id="IPR007527">
    <property type="entry name" value="Znf_SWIM"/>
</dbReference>
<dbReference type="InterPro" id="IPR043991">
    <property type="entry name" value="Gp3-like"/>
</dbReference>
<dbReference type="Pfam" id="PF04434">
    <property type="entry name" value="SWIM"/>
    <property type="match status" value="2"/>
</dbReference>
<feature type="region of interest" description="Disordered" evidence="1">
    <location>
        <begin position="45"/>
        <end position="67"/>
    </location>
</feature>
<accession>X1EY02</accession>
<dbReference type="AlphaFoldDB" id="X1EY02"/>
<name>X1EY02_9ZZZZ</name>
<dbReference type="GO" id="GO:0008270">
    <property type="term" value="F:zinc ion binding"/>
    <property type="evidence" value="ECO:0007669"/>
    <property type="project" value="InterPro"/>
</dbReference>
<comment type="caution">
    <text evidence="3">The sequence shown here is derived from an EMBL/GenBank/DDBJ whole genome shotgun (WGS) entry which is preliminary data.</text>
</comment>
<dbReference type="EMBL" id="BARU01000007">
    <property type="protein sequence ID" value="GAH25205.1"/>
    <property type="molecule type" value="Genomic_DNA"/>
</dbReference>
<dbReference type="Pfam" id="PF18897">
    <property type="entry name" value="Gp3-like"/>
    <property type="match status" value="1"/>
</dbReference>
<feature type="compositionally biased region" description="Basic and acidic residues" evidence="1">
    <location>
        <begin position="55"/>
        <end position="64"/>
    </location>
</feature>
<evidence type="ECO:0000256" key="1">
    <source>
        <dbReference type="SAM" id="MobiDB-lite"/>
    </source>
</evidence>
<feature type="domain" description="SWIM-type" evidence="2">
    <location>
        <begin position="292"/>
        <end position="336"/>
    </location>
</feature>
<sequence>MSEQNAKCEKCGEGVSEKVEAYSRDHFDNHVYCYKCQKNVRGDEDTGAWTYGKPENAEEEKKATSEAAAIDVKSTEDEELEEYDSEFTTELSKELDKKIIALVTGMSRHDTGGFYAWLKTVYGVDDLETLNIEQKEAVLNEAVLNETEKMVEGKESEKIVDVSENGNKTVEIDEGTFSFQERDDGKLSCSDAKGNVYVLNITVPDCSCSQFQKDKSKQCPHLKAAAVGGFLPSEPKKETEKAVEPDIADSSDKEVQKKIDIDWNKIPVQMLIPKLRKALEYSCEKTVADGIYHVTKSEEDSVYTVSVNSCQCEDWIRVGNSVNPCKHMIRVKYSDDEIRATLKDLGAGELPMKRKERKEVMPFSERDTNSDMCITNITPRLAEIGKIKIGRKGETKTKTGFLLPEKWDHFEIATLVKDDEGRLEIDNEMTAKIGKNCKALDVELCYDSPVMNMPNFYALLSEGKIMCRGNGVVATKTKEDESKEEVVCKPRECSAYKNKKCKLHGRLSVILSASNRLGGVYVFRTSGFNSIRNIMSSMGFFRGITGGVLGGIPLRLTLLPMTVKPQGVTRNVKIYAVNLEYTGSPAELKNAAMKEIQRRMTLGVDMVQTEKEDKDLLQAQVIEEAEEEAKAEEFVSEGE</sequence>
<evidence type="ECO:0000313" key="3">
    <source>
        <dbReference type="EMBL" id="GAH25205.1"/>
    </source>
</evidence>
<evidence type="ECO:0000259" key="2">
    <source>
        <dbReference type="PROSITE" id="PS50966"/>
    </source>
</evidence>
<organism evidence="3">
    <name type="scientific">marine sediment metagenome</name>
    <dbReference type="NCBI Taxonomy" id="412755"/>
    <lineage>
        <taxon>unclassified sequences</taxon>
        <taxon>metagenomes</taxon>
        <taxon>ecological metagenomes</taxon>
    </lineage>
</organism>
<dbReference type="PROSITE" id="PS50966">
    <property type="entry name" value="ZF_SWIM"/>
    <property type="match status" value="2"/>
</dbReference>
<feature type="domain" description="SWIM-type" evidence="2">
    <location>
        <begin position="197"/>
        <end position="230"/>
    </location>
</feature>
<protein>
    <recommendedName>
        <fullName evidence="2">SWIM-type domain-containing protein</fullName>
    </recommendedName>
</protein>
<proteinExistence type="predicted"/>
<gene>
    <name evidence="3" type="ORF">S03H2_00104</name>
</gene>